<comment type="caution">
    <text evidence="3">The sequence shown here is derived from an EMBL/GenBank/DDBJ whole genome shotgun (WGS) entry which is preliminary data.</text>
</comment>
<feature type="transmembrane region" description="Helical" evidence="1">
    <location>
        <begin position="77"/>
        <end position="106"/>
    </location>
</feature>
<keyword evidence="1" id="KW-0812">Transmembrane</keyword>
<keyword evidence="1" id="KW-1133">Transmembrane helix</keyword>
<dbReference type="EMBL" id="JACEFO010000155">
    <property type="protein sequence ID" value="KAF8779765.1"/>
    <property type="molecule type" value="Genomic_DNA"/>
</dbReference>
<keyword evidence="5" id="KW-1185">Reference proteome</keyword>
<proteinExistence type="predicted"/>
<organism evidence="3 5">
    <name type="scientific">Digitaria exilis</name>
    <dbReference type="NCBI Taxonomy" id="1010633"/>
    <lineage>
        <taxon>Eukaryota</taxon>
        <taxon>Viridiplantae</taxon>
        <taxon>Streptophyta</taxon>
        <taxon>Embryophyta</taxon>
        <taxon>Tracheophyta</taxon>
        <taxon>Spermatophyta</taxon>
        <taxon>Magnoliopsida</taxon>
        <taxon>Liliopsida</taxon>
        <taxon>Poales</taxon>
        <taxon>Poaceae</taxon>
        <taxon>PACMAD clade</taxon>
        <taxon>Panicoideae</taxon>
        <taxon>Panicodae</taxon>
        <taxon>Paniceae</taxon>
        <taxon>Anthephorinae</taxon>
        <taxon>Digitaria</taxon>
    </lineage>
</organism>
<sequence length="172" mass="17165">MVLCLVMSAALHAEPLVAAAAAAAAAAGYQIHPVVVVCGHLSAAGLFNWAIISLNFRVARRPAAGKAKLLLHPAGTAGAAPTGSASISPIAPFMGLCLAMGAALHAEPLVDAAVESHIHPAIVVCAALAGAALFHLAVLSVHKSLARRQAGMLVSCMLPGSGAVSRAIADHR</sequence>
<name>A0A835BBR8_9POAL</name>
<dbReference type="AlphaFoldDB" id="A0A835BBR8"/>
<evidence type="ECO:0000256" key="1">
    <source>
        <dbReference type="SAM" id="Phobius"/>
    </source>
</evidence>
<dbReference type="EMBL" id="JACEFO010001897">
    <property type="protein sequence ID" value="KAF8695415.1"/>
    <property type="molecule type" value="Genomic_DNA"/>
</dbReference>
<protein>
    <submittedName>
        <fullName evidence="3">Uncharacterized protein</fullName>
    </submittedName>
</protein>
<evidence type="ECO:0000313" key="3">
    <source>
        <dbReference type="EMBL" id="KAF8695415.1"/>
    </source>
</evidence>
<feature type="transmembrane region" description="Helical" evidence="1">
    <location>
        <begin position="34"/>
        <end position="56"/>
    </location>
</feature>
<evidence type="ECO:0000313" key="5">
    <source>
        <dbReference type="Proteomes" id="UP000636709"/>
    </source>
</evidence>
<feature type="transmembrane region" description="Helical" evidence="1">
    <location>
        <begin position="118"/>
        <end position="138"/>
    </location>
</feature>
<feature type="chain" id="PRO_5036240223" evidence="2">
    <location>
        <begin position="20"/>
        <end position="172"/>
    </location>
</feature>
<feature type="signal peptide" evidence="2">
    <location>
        <begin position="1"/>
        <end position="19"/>
    </location>
</feature>
<gene>
    <name evidence="4" type="ORF">HU200_002276</name>
    <name evidence="3" type="ORF">HU200_037649</name>
</gene>
<evidence type="ECO:0000256" key="2">
    <source>
        <dbReference type="SAM" id="SignalP"/>
    </source>
</evidence>
<keyword evidence="2" id="KW-0732">Signal</keyword>
<keyword evidence="1" id="KW-0472">Membrane</keyword>
<reference evidence="3" key="1">
    <citation type="submission" date="2020-07" db="EMBL/GenBank/DDBJ databases">
        <title>Genome sequence and genetic diversity analysis of an under-domesticated orphan crop, white fonio (Digitaria exilis).</title>
        <authorList>
            <person name="Bennetzen J.L."/>
            <person name="Chen S."/>
            <person name="Ma X."/>
            <person name="Wang X."/>
            <person name="Yssel A.E.J."/>
            <person name="Chaluvadi S.R."/>
            <person name="Johnson M."/>
            <person name="Gangashetty P."/>
            <person name="Hamidou F."/>
            <person name="Sanogo M.D."/>
            <person name="Zwaenepoel A."/>
            <person name="Wallace J."/>
            <person name="Van De Peer Y."/>
            <person name="Van Deynze A."/>
        </authorList>
    </citation>
    <scope>NUCLEOTIDE SEQUENCE</scope>
    <source>
        <tissue evidence="3">Leaves</tissue>
    </source>
</reference>
<dbReference type="Proteomes" id="UP000636709">
    <property type="component" value="Unassembled WGS sequence"/>
</dbReference>
<accession>A0A835BBR8</accession>
<evidence type="ECO:0000313" key="4">
    <source>
        <dbReference type="EMBL" id="KAF8779765.1"/>
    </source>
</evidence>